<name>W7X364_TETTS</name>
<accession>W7X364</accession>
<feature type="transmembrane region" description="Helical" evidence="1">
    <location>
        <begin position="174"/>
        <end position="190"/>
    </location>
</feature>
<proteinExistence type="predicted"/>
<keyword evidence="1" id="KW-1133">Transmembrane helix</keyword>
<dbReference type="GeneID" id="24441766"/>
<keyword evidence="1" id="KW-0472">Membrane</keyword>
<evidence type="ECO:0000256" key="1">
    <source>
        <dbReference type="SAM" id="Phobius"/>
    </source>
</evidence>
<evidence type="ECO:0000313" key="2">
    <source>
        <dbReference type="EMBL" id="EWS71882.1"/>
    </source>
</evidence>
<organism evidence="2 3">
    <name type="scientific">Tetrahymena thermophila (strain SB210)</name>
    <dbReference type="NCBI Taxonomy" id="312017"/>
    <lineage>
        <taxon>Eukaryota</taxon>
        <taxon>Sar</taxon>
        <taxon>Alveolata</taxon>
        <taxon>Ciliophora</taxon>
        <taxon>Intramacronucleata</taxon>
        <taxon>Oligohymenophorea</taxon>
        <taxon>Hymenostomatida</taxon>
        <taxon>Tetrahymenina</taxon>
        <taxon>Tetrahymenidae</taxon>
        <taxon>Tetrahymena</taxon>
    </lineage>
</organism>
<keyword evidence="1 2" id="KW-0812">Transmembrane</keyword>
<feature type="transmembrane region" description="Helical" evidence="1">
    <location>
        <begin position="142"/>
        <end position="162"/>
    </location>
</feature>
<evidence type="ECO:0000313" key="3">
    <source>
        <dbReference type="Proteomes" id="UP000009168"/>
    </source>
</evidence>
<dbReference type="EMBL" id="GG662450">
    <property type="protein sequence ID" value="EWS71882.1"/>
    <property type="molecule type" value="Genomic_DNA"/>
</dbReference>
<sequence>MLNLFIDIISYYYFYSLYIMSYKLLIAYLKYPPKSEIKNIFYFGGYIVNPCCIQQMYDRQSIKQLPNLLNSGFILFLQSQHLFTSKFCNSGQYIISTSIITKKIIYSCVRLQVFLIRLFSIQKDRGSEINKIKMQIITYHNILWFYVRVGYLACFMHLIQLLQQLAKAKFKNKIVAFIIFVNLILFIYQIQAFQTRIYVQNALFIQILLFQEFIFNKWQCYLSILLLNIIQNINFNLQFIFKLIRTHLLVFFIRFQNYKLLTIIRNISFNRNTICSNFTVIQFLYSLLFFFLINVIINIEIA</sequence>
<dbReference type="Proteomes" id="UP000009168">
    <property type="component" value="Unassembled WGS sequence"/>
</dbReference>
<protein>
    <submittedName>
        <fullName evidence="2">Transmembrane protein, putative</fullName>
    </submittedName>
</protein>
<dbReference type="RefSeq" id="XP_012655586.1">
    <property type="nucleotide sequence ID" value="XM_012800132.1"/>
</dbReference>
<dbReference type="InParanoid" id="W7X364"/>
<dbReference type="KEGG" id="tet:TTHERM_001125231"/>
<feature type="transmembrane region" description="Helical" evidence="1">
    <location>
        <begin position="12"/>
        <end position="29"/>
    </location>
</feature>
<gene>
    <name evidence="2" type="ORF">TTHERM_001125231</name>
</gene>
<keyword evidence="3" id="KW-1185">Reference proteome</keyword>
<reference evidence="3" key="1">
    <citation type="journal article" date="2006" name="PLoS Biol.">
        <title>Macronuclear genome sequence of the ciliate Tetrahymena thermophila, a model eukaryote.</title>
        <authorList>
            <person name="Eisen J.A."/>
            <person name="Coyne R.S."/>
            <person name="Wu M."/>
            <person name="Wu D."/>
            <person name="Thiagarajan M."/>
            <person name="Wortman J.R."/>
            <person name="Badger J.H."/>
            <person name="Ren Q."/>
            <person name="Amedeo P."/>
            <person name="Jones K.M."/>
            <person name="Tallon L.J."/>
            <person name="Delcher A.L."/>
            <person name="Salzberg S.L."/>
            <person name="Silva J.C."/>
            <person name="Haas B.J."/>
            <person name="Majoros W.H."/>
            <person name="Farzad M."/>
            <person name="Carlton J.M."/>
            <person name="Smith R.K. Jr."/>
            <person name="Garg J."/>
            <person name="Pearlman R.E."/>
            <person name="Karrer K.M."/>
            <person name="Sun L."/>
            <person name="Manning G."/>
            <person name="Elde N.C."/>
            <person name="Turkewitz A.P."/>
            <person name="Asai D.J."/>
            <person name="Wilkes D.E."/>
            <person name="Wang Y."/>
            <person name="Cai H."/>
            <person name="Collins K."/>
            <person name="Stewart B.A."/>
            <person name="Lee S.R."/>
            <person name="Wilamowska K."/>
            <person name="Weinberg Z."/>
            <person name="Ruzzo W.L."/>
            <person name="Wloga D."/>
            <person name="Gaertig J."/>
            <person name="Frankel J."/>
            <person name="Tsao C.-C."/>
            <person name="Gorovsky M.A."/>
            <person name="Keeling P.J."/>
            <person name="Waller R.F."/>
            <person name="Patron N.J."/>
            <person name="Cherry J.M."/>
            <person name="Stover N.A."/>
            <person name="Krieger C.J."/>
            <person name="del Toro C."/>
            <person name="Ryder H.F."/>
            <person name="Williamson S.C."/>
            <person name="Barbeau R.A."/>
            <person name="Hamilton E.P."/>
            <person name="Orias E."/>
        </authorList>
    </citation>
    <scope>NUCLEOTIDE SEQUENCE [LARGE SCALE GENOMIC DNA]</scope>
    <source>
        <strain evidence="3">SB210</strain>
    </source>
</reference>
<feature type="transmembrane region" description="Helical" evidence="1">
    <location>
        <begin position="274"/>
        <end position="297"/>
    </location>
</feature>
<dbReference type="AlphaFoldDB" id="W7X364"/>